<evidence type="ECO:0000313" key="2">
    <source>
        <dbReference type="EMBL" id="CDW50699.1"/>
    </source>
</evidence>
<proteinExistence type="predicted"/>
<evidence type="ECO:0000256" key="1">
    <source>
        <dbReference type="SAM" id="Phobius"/>
    </source>
</evidence>
<feature type="transmembrane region" description="Helical" evidence="1">
    <location>
        <begin position="21"/>
        <end position="42"/>
    </location>
</feature>
<keyword evidence="1" id="KW-0812">Transmembrane</keyword>
<keyword evidence="1" id="KW-1133">Transmembrane helix</keyword>
<accession>A0A0K2VJR7</accession>
<name>A0A0K2VJR7_LEPSM</name>
<dbReference type="AlphaFoldDB" id="A0A0K2VJR7"/>
<dbReference type="EMBL" id="HACA01033338">
    <property type="protein sequence ID" value="CDW50699.1"/>
    <property type="molecule type" value="Transcribed_RNA"/>
</dbReference>
<organism evidence="2">
    <name type="scientific">Lepeophtheirus salmonis</name>
    <name type="common">Salmon louse</name>
    <name type="synonym">Caligus salmonis</name>
    <dbReference type="NCBI Taxonomy" id="72036"/>
    <lineage>
        <taxon>Eukaryota</taxon>
        <taxon>Metazoa</taxon>
        <taxon>Ecdysozoa</taxon>
        <taxon>Arthropoda</taxon>
        <taxon>Crustacea</taxon>
        <taxon>Multicrustacea</taxon>
        <taxon>Hexanauplia</taxon>
        <taxon>Copepoda</taxon>
        <taxon>Siphonostomatoida</taxon>
        <taxon>Caligidae</taxon>
        <taxon>Lepeophtheirus</taxon>
    </lineage>
</organism>
<sequence>MLIISRHVMDICILYSDYIEFGFNVIILMFFLLVVLLFSFNFEINSLPWTYLIL</sequence>
<protein>
    <submittedName>
        <fullName evidence="2">Uncharacterized protein</fullName>
    </submittedName>
</protein>
<keyword evidence="1" id="KW-0472">Membrane</keyword>
<reference evidence="2" key="1">
    <citation type="submission" date="2014-05" db="EMBL/GenBank/DDBJ databases">
        <authorList>
            <person name="Chronopoulou M."/>
        </authorList>
    </citation>
    <scope>NUCLEOTIDE SEQUENCE</scope>
    <source>
        <tissue evidence="2">Whole organism</tissue>
    </source>
</reference>